<evidence type="ECO:0000256" key="4">
    <source>
        <dbReference type="SAM" id="Phobius"/>
    </source>
</evidence>
<dbReference type="Proteomes" id="UP000287352">
    <property type="component" value="Unassembled WGS sequence"/>
</dbReference>
<feature type="region of interest" description="Disordered" evidence="3">
    <location>
        <begin position="1"/>
        <end position="24"/>
    </location>
</feature>
<evidence type="ECO:0000256" key="3">
    <source>
        <dbReference type="SAM" id="MobiDB-lite"/>
    </source>
</evidence>
<organism evidence="6 7">
    <name type="scientific">Tengunoibacter tsumagoiensis</name>
    <dbReference type="NCBI Taxonomy" id="2014871"/>
    <lineage>
        <taxon>Bacteria</taxon>
        <taxon>Bacillati</taxon>
        <taxon>Chloroflexota</taxon>
        <taxon>Ktedonobacteria</taxon>
        <taxon>Ktedonobacterales</taxon>
        <taxon>Dictyobacteraceae</taxon>
        <taxon>Tengunoibacter</taxon>
    </lineage>
</organism>
<gene>
    <name evidence="6" type="ORF">KTT_44390</name>
</gene>
<dbReference type="InterPro" id="IPR028081">
    <property type="entry name" value="Leu-bd"/>
</dbReference>
<reference evidence="7" key="1">
    <citation type="submission" date="2018-12" db="EMBL/GenBank/DDBJ databases">
        <title>Tengunoibacter tsumagoiensis gen. nov., sp. nov., Dictyobacter kobayashii sp. nov., D. alpinus sp. nov., and D. joshuensis sp. nov. and description of Dictyobacteraceae fam. nov. within the order Ktedonobacterales isolated from Tengu-no-mugimeshi.</title>
        <authorList>
            <person name="Wang C.M."/>
            <person name="Zheng Y."/>
            <person name="Sakai Y."/>
            <person name="Toyoda A."/>
            <person name="Minakuchi Y."/>
            <person name="Abe K."/>
            <person name="Yokota A."/>
            <person name="Yabe S."/>
        </authorList>
    </citation>
    <scope>NUCLEOTIDE SEQUENCE [LARGE SCALE GENOMIC DNA]</scope>
    <source>
        <strain evidence="7">Uno3</strain>
    </source>
</reference>
<dbReference type="InterPro" id="IPR028082">
    <property type="entry name" value="Peripla_BP_I"/>
</dbReference>
<dbReference type="EMBL" id="BIFR01000002">
    <property type="protein sequence ID" value="GCE14580.1"/>
    <property type="molecule type" value="Genomic_DNA"/>
</dbReference>
<keyword evidence="4" id="KW-1133">Transmembrane helix</keyword>
<feature type="domain" description="Leucine-binding protein" evidence="5">
    <location>
        <begin position="408"/>
        <end position="691"/>
    </location>
</feature>
<dbReference type="Pfam" id="PF13458">
    <property type="entry name" value="Peripla_BP_6"/>
    <property type="match status" value="1"/>
</dbReference>
<evidence type="ECO:0000313" key="6">
    <source>
        <dbReference type="EMBL" id="GCE14580.1"/>
    </source>
</evidence>
<evidence type="ECO:0000313" key="7">
    <source>
        <dbReference type="Proteomes" id="UP000287352"/>
    </source>
</evidence>
<evidence type="ECO:0000256" key="2">
    <source>
        <dbReference type="ARBA" id="ARBA00022729"/>
    </source>
</evidence>
<accession>A0A402A628</accession>
<feature type="transmembrane region" description="Helical" evidence="4">
    <location>
        <begin position="177"/>
        <end position="197"/>
    </location>
</feature>
<evidence type="ECO:0000259" key="5">
    <source>
        <dbReference type="Pfam" id="PF13458"/>
    </source>
</evidence>
<keyword evidence="2" id="KW-0732">Signal</keyword>
<dbReference type="Gene3D" id="3.40.50.2300">
    <property type="match status" value="2"/>
</dbReference>
<dbReference type="AlphaFoldDB" id="A0A402A628"/>
<evidence type="ECO:0000256" key="1">
    <source>
        <dbReference type="ARBA" id="ARBA00010062"/>
    </source>
</evidence>
<keyword evidence="7" id="KW-1185">Reference proteome</keyword>
<keyword evidence="4" id="KW-0472">Membrane</keyword>
<dbReference type="PANTHER" id="PTHR47151">
    <property type="entry name" value="LEU/ILE/VAL-BINDING ABC TRANSPORTER SUBUNIT"/>
    <property type="match status" value="1"/>
</dbReference>
<comment type="similarity">
    <text evidence="1">Belongs to the leucine-binding protein family.</text>
</comment>
<comment type="caution">
    <text evidence="6">The sequence shown here is derived from an EMBL/GenBank/DDBJ whole genome shotgun (WGS) entry which is preliminary data.</text>
</comment>
<protein>
    <recommendedName>
        <fullName evidence="5">Leucine-binding protein domain-containing protein</fullName>
    </recommendedName>
</protein>
<name>A0A402A628_9CHLR</name>
<keyword evidence="4" id="KW-0812">Transmembrane</keyword>
<dbReference type="RefSeq" id="WP_161975667.1">
    <property type="nucleotide sequence ID" value="NZ_BIFR01000002.1"/>
</dbReference>
<dbReference type="SUPFAM" id="SSF53822">
    <property type="entry name" value="Periplasmic binding protein-like I"/>
    <property type="match status" value="1"/>
</dbReference>
<dbReference type="PANTHER" id="PTHR47151:SF2">
    <property type="entry name" value="AMINO ACID BINDING PROTEIN"/>
    <property type="match status" value="1"/>
</dbReference>
<proteinExistence type="inferred from homology"/>
<sequence length="739" mass="82656">MSRRHIRLTINYEGRSAPQQSDKPESYLYLFKETYEVRDGRDGKSHDPWPPEEFAREQFSDREGDERERGTRLFKYLFADNMKYYYDYAINELKRAKRDQQEVRCLFNLKNLPPELQRLPWHLLYDKDYLNATGEKGAFLCSEPFLQVKVNGRRQKKNPQRNDRFMNSAVWRFSSSLPGRVLSVIIVIVLLASFWYFNPLLSFIGYQTPSPAPTTFTNFCRTHAATNFVDPVPLPPPVLSIGAEPPPATNHSLMVGLSEGTFIYDTERVGESAEVSGKLSAAQDASAGRYQLASTEFQNLSDPHALAFAGSNDAEARIYAEDQSIFAQREPYITIIVGVTFDQSDQGSSRDTLQGAFLAQYSCNHVKEVKTHVVLMIANEGVSGNDYASSENEDRIRSMIQQQTANDRTIVGIVGWNVSSVTTKVVKELNMPADVCKISLPMISPSASSDSLNNMCGFFRITGSDREQATLAADYIQGKFPHHVVIFYDPKDPYSQDLDSTFNTHMTGQNPQPLIEAETYTVGDSDSIKQAFADEIKKATTQPPLDTIYFAGYPADLSIMLPQIATSPTITTVIGPDAFATFSDYRANATDFNKVYYTTFASQGEWTRNHLTEGTAFLKNYMDTFGRPPVGGIQAIDEDPILSYDAMQVLLFACSKTPSDLSATKVVNAIKQITVVAPFQGLSGRIAFNDTNFTSNPVYKSILIEHFKDGVPQNDDPEKCFLANDPDQDCATFNPALDQ</sequence>